<dbReference type="VEuPathDB" id="GiardiaDB:GMRT_10071"/>
<dbReference type="EMBL" id="VDLU01000003">
    <property type="protein sequence ID" value="TNJ27960.1"/>
    <property type="molecule type" value="Genomic_DNA"/>
</dbReference>
<organism evidence="3 4">
    <name type="scientific">Giardia muris</name>
    <dbReference type="NCBI Taxonomy" id="5742"/>
    <lineage>
        <taxon>Eukaryota</taxon>
        <taxon>Metamonada</taxon>
        <taxon>Diplomonadida</taxon>
        <taxon>Hexamitidae</taxon>
        <taxon>Giardiinae</taxon>
        <taxon>Giardia</taxon>
    </lineage>
</organism>
<feature type="coiled-coil region" evidence="1">
    <location>
        <begin position="466"/>
        <end position="497"/>
    </location>
</feature>
<sequence>MRAGELLLLLIDPDVQTVSETGKIRCSDGEIPLAFPAELSRSSASARNRFVDLALSLLPTSASGHFLFIYLADSSSTLPVLNDCLRHVSRMVKVMLVVTVHTQSEEIIAEATLDKQCAHSSRDHMELGLREVREAFTSTVNRSSIRIVRILVDGLMRVDLLLGRTDEALLVPWIKQLVRTSSIAESSRATCVVGFTGGEPLGSSTFSEDWAGDDLKVAVGLAIKDAPLKTTSMVKDMVYFVAPELLDTSNSMRTKDSPTRSEPSRSSIMSGRELPVVQVSHRSTSSHEQKPFSLLRYPRMPNSSQHPGQTSAHGMNPSIVSPKIADYRDIQLPSVSPSLSNERTLIRRIHELEAENLRLNAQLAEGRWVHEHPDVARGGGSTRGSLIETLPFQELAPFLQTETEGDSVFDHIPDGAMNSLQPRYRSSSALASSSAAKLQALDYESKIVELQSKIVSMQISQDQIRAKVMEDLEQQYEEQLRQERQRLEEEFEERLRMLDVKAWYAYVESKRSP</sequence>
<keyword evidence="1" id="KW-0175">Coiled coil</keyword>
<keyword evidence="4" id="KW-1185">Reference proteome</keyword>
<evidence type="ECO:0000256" key="2">
    <source>
        <dbReference type="SAM" id="MobiDB-lite"/>
    </source>
</evidence>
<reference evidence="3 4" key="1">
    <citation type="submission" date="2019-05" db="EMBL/GenBank/DDBJ databases">
        <title>The compact genome of Giardia muris reveals important steps in the evolution of intestinal protozoan parasites.</title>
        <authorList>
            <person name="Xu F."/>
            <person name="Jimenez-Gonzalez A."/>
            <person name="Einarsson E."/>
            <person name="Astvaldsson A."/>
            <person name="Peirasmaki D."/>
            <person name="Eckmann L."/>
            <person name="Andersson J.O."/>
            <person name="Svard S.G."/>
            <person name="Jerlstrom-Hultqvist J."/>
        </authorList>
    </citation>
    <scope>NUCLEOTIDE SEQUENCE [LARGE SCALE GENOMIC DNA]</scope>
    <source>
        <strain evidence="3 4">Roberts-Thomson</strain>
    </source>
</reference>
<feature type="compositionally biased region" description="Basic and acidic residues" evidence="2">
    <location>
        <begin position="253"/>
        <end position="263"/>
    </location>
</feature>
<dbReference type="AlphaFoldDB" id="A0A4Z1SQJ9"/>
<evidence type="ECO:0000256" key="1">
    <source>
        <dbReference type="SAM" id="Coils"/>
    </source>
</evidence>
<feature type="region of interest" description="Disordered" evidence="2">
    <location>
        <begin position="250"/>
        <end position="272"/>
    </location>
</feature>
<dbReference type="Proteomes" id="UP000315496">
    <property type="component" value="Chromosome 3"/>
</dbReference>
<accession>A0A4Z1SQJ9</accession>
<comment type="caution">
    <text evidence="3">The sequence shown here is derived from an EMBL/GenBank/DDBJ whole genome shotgun (WGS) entry which is preliminary data.</text>
</comment>
<evidence type="ECO:0000313" key="4">
    <source>
        <dbReference type="Proteomes" id="UP000315496"/>
    </source>
</evidence>
<protein>
    <submittedName>
        <fullName evidence="3">Uncharacterized protein</fullName>
    </submittedName>
</protein>
<proteinExistence type="predicted"/>
<gene>
    <name evidence="3" type="ORF">GMRT_10071</name>
</gene>
<name>A0A4Z1SQJ9_GIAMU</name>
<evidence type="ECO:0000313" key="3">
    <source>
        <dbReference type="EMBL" id="TNJ27960.1"/>
    </source>
</evidence>